<dbReference type="InterPro" id="IPR002052">
    <property type="entry name" value="DNA_methylase_N6_adenine_CS"/>
</dbReference>
<evidence type="ECO:0000259" key="6">
    <source>
        <dbReference type="Pfam" id="PF02384"/>
    </source>
</evidence>
<keyword evidence="4" id="KW-0680">Restriction system</keyword>
<proteinExistence type="predicted"/>
<dbReference type="EMBL" id="JAMXFF010000062">
    <property type="protein sequence ID" value="MCT7969871.1"/>
    <property type="molecule type" value="Genomic_DNA"/>
</dbReference>
<evidence type="ECO:0000256" key="4">
    <source>
        <dbReference type="ARBA" id="ARBA00022747"/>
    </source>
</evidence>
<dbReference type="InterPro" id="IPR050953">
    <property type="entry name" value="N4_N6_ade-DNA_methylase"/>
</dbReference>
<dbReference type="SUPFAM" id="SSF53335">
    <property type="entry name" value="S-adenosyl-L-methionine-dependent methyltransferases"/>
    <property type="match status" value="1"/>
</dbReference>
<keyword evidence="2 7" id="KW-0489">Methyltransferase</keyword>
<dbReference type="InterPro" id="IPR003356">
    <property type="entry name" value="DNA_methylase_A-5"/>
</dbReference>
<gene>
    <name evidence="7" type="ORF">NG799_26500</name>
</gene>
<dbReference type="PROSITE" id="PS00092">
    <property type="entry name" value="N6_MTASE"/>
    <property type="match status" value="1"/>
</dbReference>
<evidence type="ECO:0000256" key="1">
    <source>
        <dbReference type="ARBA" id="ARBA00011900"/>
    </source>
</evidence>
<dbReference type="PANTHER" id="PTHR33841">
    <property type="entry name" value="DNA METHYLTRANSFERASE YEEA-RELATED"/>
    <property type="match status" value="1"/>
</dbReference>
<evidence type="ECO:0000313" key="8">
    <source>
        <dbReference type="Proteomes" id="UP001525890"/>
    </source>
</evidence>
<dbReference type="Proteomes" id="UP001525890">
    <property type="component" value="Unassembled WGS sequence"/>
</dbReference>
<keyword evidence="3" id="KW-0808">Transferase</keyword>
<dbReference type="Gene3D" id="3.40.50.150">
    <property type="entry name" value="Vaccinia Virus protein VP39"/>
    <property type="match status" value="1"/>
</dbReference>
<evidence type="ECO:0000256" key="5">
    <source>
        <dbReference type="ARBA" id="ARBA00047942"/>
    </source>
</evidence>
<dbReference type="InterPro" id="IPR029063">
    <property type="entry name" value="SAM-dependent_MTases_sf"/>
</dbReference>
<comment type="caution">
    <text evidence="7">The sequence shown here is derived from an EMBL/GenBank/DDBJ whole genome shotgun (WGS) entry which is preliminary data.</text>
</comment>
<evidence type="ECO:0000256" key="2">
    <source>
        <dbReference type="ARBA" id="ARBA00022603"/>
    </source>
</evidence>
<dbReference type="PANTHER" id="PTHR33841:SF1">
    <property type="entry name" value="DNA METHYLTRANSFERASE A"/>
    <property type="match status" value="1"/>
</dbReference>
<dbReference type="GO" id="GO:0008168">
    <property type="term" value="F:methyltransferase activity"/>
    <property type="evidence" value="ECO:0007669"/>
    <property type="project" value="UniProtKB-KW"/>
</dbReference>
<accession>A0ABT2N155</accession>
<keyword evidence="8" id="KW-1185">Reference proteome</keyword>
<dbReference type="PRINTS" id="PR00507">
    <property type="entry name" value="N12N6MTFRASE"/>
</dbReference>
<dbReference type="GO" id="GO:0032259">
    <property type="term" value="P:methylation"/>
    <property type="evidence" value="ECO:0007669"/>
    <property type="project" value="UniProtKB-KW"/>
</dbReference>
<evidence type="ECO:0000256" key="3">
    <source>
        <dbReference type="ARBA" id="ARBA00022679"/>
    </source>
</evidence>
<sequence>MVVGLNSVRELLEAAYSTLNFQEGELLATDIPPTNLTLEQWIEKGDWLSLGKQVGVEKIFFVNNNPIIVFAGVEETEDDEVLRRVFNKIWCMARPHYLFLAKQGELAVYDLTKPPSKTIKEWQDKESLAVARTTAEVASKLYQYRREQIESGRLFEDQRFGTDNQRADQSLIQDLKRVRFALMDKGLRKDKLKYAHSLIGRSIFIRYLEDREILSREYFDEIAQKNPEWQNLLNAPDFLPLNLEPEAKQFYIRILGNKDFTYALFERLANDFNGDMFPSDLQEEQAITADHLKLLQMFLRGDLGSSAKPLFFWAYKFQIIPISLISSIYEEFYHEENEESDDFGTHYTPGSLVEYLLSKVLNPERLDTNPRVIDPCCGSGIFLVESFRRIIRHHVYKNNELRLNPEKMREILRNQIAGIEINEEAIRITSFSLYLALIHYQEAPNILKQIKNGKHLPNLIYQDGWSDDKQHFNNLLRANIFDITSAIKNNNEIFKRFNSNCADVVVGNPPWGSSPTGWNKIAKWCETHEYPVGDNERSQAFIWRVLELLHDNGWASLLVSTGVLLKTHTKSQAFRKEWLKKVELKEVINFAHVRDVFFRGRRTASAIAPFASVLFCKKSEVQAHKNYVLYWSAKKTAMVKELQAVVLSVVDRHVVRQADFLRNDTLWKIYWWGNHKDVAMISAINLYTPLRVLHDPDNSGQGFTKSIQERKPSKWLLEYKQLPVRDNFTKYGNINPDSFIEPPTEVKRKGKPTFYQGDRLLIKHGITQSSDKKGQIIARMESAKFCFTNSINCIKLIQPETWKYKVILGILWSSLPRYYFFLTSSKWGIWHDGIYKNEYLNLPITLPTDNNLRERIIQIVEELQNWNQVNNQLTDLEYSLDEAIFDLYELNISERDLIRDMCDVGIEFFYNHSNSQAVQSLNIKSLPKLQGTISDISNIRGNQNHIQSYIYTFLNIWNRELQPDGEFNWKVIDAETNSSMLAVVFSTQEKNISLPDRSSSSEDEWKEILGSIGKHNLGPYDSHQIYIDGMIRVVNDTQIIIIKRNEMRLWTRSMAREDAEATLLQAIHLQETTQSDGVRYYDSY</sequence>
<organism evidence="7 8">
    <name type="scientific">Laspinema palackyanum D2a</name>
    <dbReference type="NCBI Taxonomy" id="2953684"/>
    <lineage>
        <taxon>Bacteria</taxon>
        <taxon>Bacillati</taxon>
        <taxon>Cyanobacteriota</taxon>
        <taxon>Cyanophyceae</taxon>
        <taxon>Oscillatoriophycideae</taxon>
        <taxon>Oscillatoriales</taxon>
        <taxon>Laspinemataceae</taxon>
        <taxon>Laspinema</taxon>
        <taxon>Laspinema palackyanum</taxon>
    </lineage>
</organism>
<dbReference type="Pfam" id="PF02384">
    <property type="entry name" value="N6_Mtase"/>
    <property type="match status" value="1"/>
</dbReference>
<name>A0ABT2N155_9CYAN</name>
<protein>
    <recommendedName>
        <fullName evidence="1">site-specific DNA-methyltransferase (adenine-specific)</fullName>
        <ecNumber evidence="1">2.1.1.72</ecNumber>
    </recommendedName>
</protein>
<dbReference type="RefSeq" id="WP_368009315.1">
    <property type="nucleotide sequence ID" value="NZ_JAMXFF010000062.1"/>
</dbReference>
<evidence type="ECO:0000313" key="7">
    <source>
        <dbReference type="EMBL" id="MCT7969871.1"/>
    </source>
</evidence>
<dbReference type="EC" id="2.1.1.72" evidence="1"/>
<comment type="catalytic activity">
    <reaction evidence="5">
        <text>a 2'-deoxyadenosine in DNA + S-adenosyl-L-methionine = an N(6)-methyl-2'-deoxyadenosine in DNA + S-adenosyl-L-homocysteine + H(+)</text>
        <dbReference type="Rhea" id="RHEA:15197"/>
        <dbReference type="Rhea" id="RHEA-COMP:12418"/>
        <dbReference type="Rhea" id="RHEA-COMP:12419"/>
        <dbReference type="ChEBI" id="CHEBI:15378"/>
        <dbReference type="ChEBI" id="CHEBI:57856"/>
        <dbReference type="ChEBI" id="CHEBI:59789"/>
        <dbReference type="ChEBI" id="CHEBI:90615"/>
        <dbReference type="ChEBI" id="CHEBI:90616"/>
        <dbReference type="EC" id="2.1.1.72"/>
    </reaction>
</comment>
<feature type="domain" description="DNA methylase adenine-specific" evidence="6">
    <location>
        <begin position="324"/>
        <end position="641"/>
    </location>
</feature>
<reference evidence="7 8" key="1">
    <citation type="journal article" date="2022" name="Front. Microbiol.">
        <title>High genomic differentiation and limited gene flow indicate recent cryptic speciation within the genus Laspinema (cyanobacteria).</title>
        <authorList>
            <person name="Stanojkovic A."/>
            <person name="Skoupy S."/>
            <person name="Skaloud P."/>
            <person name="Dvorak P."/>
        </authorList>
    </citation>
    <scope>NUCLEOTIDE SEQUENCE [LARGE SCALE GENOMIC DNA]</scope>
    <source>
        <strain evidence="7 8">D2a</strain>
    </source>
</reference>